<dbReference type="OrthoDB" id="436262at2759"/>
<dbReference type="AlphaFoldDB" id="A0A3S5BSR3"/>
<dbReference type="PANTHER" id="PTHR14222:SF2">
    <property type="entry name" value="CONDENSIN COMPLEX SUBUNIT 1"/>
    <property type="match status" value="1"/>
</dbReference>
<evidence type="ECO:0000256" key="2">
    <source>
        <dbReference type="ARBA" id="ARBA00022618"/>
    </source>
</evidence>
<dbReference type="InterPro" id="IPR032682">
    <property type="entry name" value="Cnd1_C"/>
</dbReference>
<evidence type="ECO:0000256" key="6">
    <source>
        <dbReference type="ARBA" id="ARBA00023306"/>
    </source>
</evidence>
<dbReference type="InterPro" id="IPR026971">
    <property type="entry name" value="CND1/NCAPD3"/>
</dbReference>
<dbReference type="Proteomes" id="UP000784294">
    <property type="component" value="Unassembled WGS sequence"/>
</dbReference>
<dbReference type="GO" id="GO:0042393">
    <property type="term" value="F:histone binding"/>
    <property type="evidence" value="ECO:0007669"/>
    <property type="project" value="TreeGrafter"/>
</dbReference>
<keyword evidence="2" id="KW-0132">Cell division</keyword>
<keyword evidence="4" id="KW-0226">DNA condensation</keyword>
<dbReference type="GO" id="GO:0010032">
    <property type="term" value="P:meiotic chromosome condensation"/>
    <property type="evidence" value="ECO:0007669"/>
    <property type="project" value="TreeGrafter"/>
</dbReference>
<dbReference type="GO" id="GO:0007076">
    <property type="term" value="P:mitotic chromosome condensation"/>
    <property type="evidence" value="ECO:0007669"/>
    <property type="project" value="InterPro"/>
</dbReference>
<keyword evidence="3" id="KW-0498">Mitosis</keyword>
<evidence type="ECO:0000256" key="3">
    <source>
        <dbReference type="ARBA" id="ARBA00022776"/>
    </source>
</evidence>
<dbReference type="EMBL" id="CAAALY010256579">
    <property type="protein sequence ID" value="VEL38000.1"/>
    <property type="molecule type" value="Genomic_DNA"/>
</dbReference>
<evidence type="ECO:0000256" key="5">
    <source>
        <dbReference type="ARBA" id="ARBA00023242"/>
    </source>
</evidence>
<feature type="domain" description="Condensin complex subunit 1 C-terminal" evidence="8">
    <location>
        <begin position="285"/>
        <end position="342"/>
    </location>
</feature>
<protein>
    <recommendedName>
        <fullName evidence="8">Condensin complex subunit 1 C-terminal domain-containing protein</fullName>
    </recommendedName>
</protein>
<dbReference type="Gene3D" id="1.25.10.10">
    <property type="entry name" value="Leucine-rich Repeat Variant"/>
    <property type="match status" value="1"/>
</dbReference>
<dbReference type="SUPFAM" id="SSF48371">
    <property type="entry name" value="ARM repeat"/>
    <property type="match status" value="1"/>
</dbReference>
<comment type="caution">
    <text evidence="9">The sequence shown here is derived from an EMBL/GenBank/DDBJ whole genome shotgun (WGS) entry which is preliminary data.</text>
</comment>
<dbReference type="GO" id="GO:0000779">
    <property type="term" value="C:condensed chromosome, centromeric region"/>
    <property type="evidence" value="ECO:0007669"/>
    <property type="project" value="TreeGrafter"/>
</dbReference>
<reference evidence="9" key="1">
    <citation type="submission" date="2018-11" db="EMBL/GenBank/DDBJ databases">
        <authorList>
            <consortium name="Pathogen Informatics"/>
        </authorList>
    </citation>
    <scope>NUCLEOTIDE SEQUENCE</scope>
</reference>
<feature type="region of interest" description="Disordered" evidence="7">
    <location>
        <begin position="32"/>
        <end position="60"/>
    </location>
</feature>
<dbReference type="PANTHER" id="PTHR14222">
    <property type="entry name" value="CONDENSIN"/>
    <property type="match status" value="1"/>
</dbReference>
<name>A0A3S5BSR3_9PLAT</name>
<dbReference type="GO" id="GO:0000796">
    <property type="term" value="C:condensin complex"/>
    <property type="evidence" value="ECO:0007669"/>
    <property type="project" value="TreeGrafter"/>
</dbReference>
<feature type="compositionally biased region" description="Polar residues" evidence="7">
    <location>
        <begin position="187"/>
        <end position="196"/>
    </location>
</feature>
<evidence type="ECO:0000313" key="9">
    <source>
        <dbReference type="EMBL" id="VEL38000.1"/>
    </source>
</evidence>
<comment type="subcellular location">
    <subcellularLocation>
        <location evidence="1">Nucleus</location>
    </subcellularLocation>
</comment>
<dbReference type="InterPro" id="IPR016024">
    <property type="entry name" value="ARM-type_fold"/>
</dbReference>
<evidence type="ECO:0000256" key="1">
    <source>
        <dbReference type="ARBA" id="ARBA00004123"/>
    </source>
</evidence>
<dbReference type="GO" id="GO:0051301">
    <property type="term" value="P:cell division"/>
    <property type="evidence" value="ECO:0007669"/>
    <property type="project" value="UniProtKB-KW"/>
</dbReference>
<dbReference type="GO" id="GO:0005634">
    <property type="term" value="C:nucleus"/>
    <property type="evidence" value="ECO:0007669"/>
    <property type="project" value="UniProtKB-SubCell"/>
</dbReference>
<sequence>MSEQPDIVAGHLIRQLLFRILRPSKLSGSDLDAHSIKPADEPKIPGSNEATHEQTSQISVGPSLSHCPGFMLSRFLALVGHVTLRQLVHLECSALIELKRRSALREEKANKPKSKRKVNQSNTSFVTGASNASMTTANTTGVAQADDELGLMGATADDAEADFVRRICENELVPLPMVSSEEGGDPQNISSPTTANKGIDPPGHDNPHLASSPPQAIRQRRDLPLLSRIFPLVVHICSHPNRFPYPEVQAASSLALVKMMLVSVEICDRHLCLLFTLAEQCPYEVVRANLIVGLGDLCRRYPNLIEPWTPQLYSRLRDTSLKVRMNALNTLSHLILNDMVKFLNIHELKS</sequence>
<evidence type="ECO:0000256" key="7">
    <source>
        <dbReference type="SAM" id="MobiDB-lite"/>
    </source>
</evidence>
<evidence type="ECO:0000256" key="4">
    <source>
        <dbReference type="ARBA" id="ARBA00023067"/>
    </source>
</evidence>
<gene>
    <name evidence="9" type="ORF">PXEA_LOCUS31440</name>
</gene>
<evidence type="ECO:0000259" key="8">
    <source>
        <dbReference type="Pfam" id="PF12717"/>
    </source>
</evidence>
<keyword evidence="10" id="KW-1185">Reference proteome</keyword>
<feature type="compositionally biased region" description="Basic and acidic residues" evidence="7">
    <location>
        <begin position="32"/>
        <end position="43"/>
    </location>
</feature>
<dbReference type="InterPro" id="IPR011989">
    <property type="entry name" value="ARM-like"/>
</dbReference>
<feature type="region of interest" description="Disordered" evidence="7">
    <location>
        <begin position="176"/>
        <end position="216"/>
    </location>
</feature>
<evidence type="ECO:0000313" key="10">
    <source>
        <dbReference type="Proteomes" id="UP000784294"/>
    </source>
</evidence>
<keyword evidence="6" id="KW-0131">Cell cycle</keyword>
<organism evidence="9 10">
    <name type="scientific">Protopolystoma xenopodis</name>
    <dbReference type="NCBI Taxonomy" id="117903"/>
    <lineage>
        <taxon>Eukaryota</taxon>
        <taxon>Metazoa</taxon>
        <taxon>Spiralia</taxon>
        <taxon>Lophotrochozoa</taxon>
        <taxon>Platyhelminthes</taxon>
        <taxon>Monogenea</taxon>
        <taxon>Polyopisthocotylea</taxon>
        <taxon>Polystomatidea</taxon>
        <taxon>Polystomatidae</taxon>
        <taxon>Protopolystoma</taxon>
    </lineage>
</organism>
<dbReference type="Pfam" id="PF12717">
    <property type="entry name" value="Cnd1"/>
    <property type="match status" value="1"/>
</dbReference>
<keyword evidence="5" id="KW-0539">Nucleus</keyword>
<proteinExistence type="predicted"/>
<accession>A0A3S5BSR3</accession>